<dbReference type="OrthoDB" id="10261556at2759"/>
<evidence type="ECO:0000256" key="12">
    <source>
        <dbReference type="ARBA" id="ARBA00023242"/>
    </source>
</evidence>
<comment type="catalytic activity">
    <reaction evidence="14">
        <text>ATP + H2O = ADP + phosphate + H(+)</text>
        <dbReference type="Rhea" id="RHEA:13065"/>
        <dbReference type="ChEBI" id="CHEBI:15377"/>
        <dbReference type="ChEBI" id="CHEBI:15378"/>
        <dbReference type="ChEBI" id="CHEBI:30616"/>
        <dbReference type="ChEBI" id="CHEBI:43474"/>
        <dbReference type="ChEBI" id="CHEBI:456216"/>
    </reaction>
    <physiologicalReaction direction="left-to-right" evidence="14">
        <dbReference type="Rhea" id="RHEA:13066"/>
    </physiologicalReaction>
</comment>
<dbReference type="AlphaFoldDB" id="A0A7R9KV84"/>
<dbReference type="Pfam" id="PF00270">
    <property type="entry name" value="DEAD"/>
    <property type="match status" value="1"/>
</dbReference>
<evidence type="ECO:0000256" key="15">
    <source>
        <dbReference type="RuleBase" id="RU364117"/>
    </source>
</evidence>
<dbReference type="EMBL" id="CAJPIZ010007702">
    <property type="protein sequence ID" value="CAG2110502.1"/>
    <property type="molecule type" value="Genomic_DNA"/>
</dbReference>
<dbReference type="EC" id="5.6.2.4" evidence="15"/>
<dbReference type="Pfam" id="PF00271">
    <property type="entry name" value="Helicase_C"/>
    <property type="match status" value="1"/>
</dbReference>
<evidence type="ECO:0000313" key="19">
    <source>
        <dbReference type="EMBL" id="CAD7630072.1"/>
    </source>
</evidence>
<evidence type="ECO:0000256" key="4">
    <source>
        <dbReference type="ARBA" id="ARBA00005446"/>
    </source>
</evidence>
<dbReference type="Pfam" id="PF16124">
    <property type="entry name" value="RecQ_Zn_bind"/>
    <property type="match status" value="1"/>
</dbReference>
<dbReference type="SMART" id="SM00487">
    <property type="entry name" value="DEXDc"/>
    <property type="match status" value="1"/>
</dbReference>
<keyword evidence="7 15" id="KW-0378">Hydrolase</keyword>
<accession>A0A7R9KV84</accession>
<feature type="domain" description="Helicase C-terminal" evidence="18">
    <location>
        <begin position="290"/>
        <end position="442"/>
    </location>
</feature>
<evidence type="ECO:0000256" key="10">
    <source>
        <dbReference type="ARBA" id="ARBA00023125"/>
    </source>
</evidence>
<keyword evidence="20" id="KW-1185">Reference proteome</keyword>
<evidence type="ECO:0000256" key="13">
    <source>
        <dbReference type="ARBA" id="ARBA00034617"/>
    </source>
</evidence>
<evidence type="ECO:0000256" key="11">
    <source>
        <dbReference type="ARBA" id="ARBA00023235"/>
    </source>
</evidence>
<dbReference type="GO" id="GO:0005694">
    <property type="term" value="C:chromosome"/>
    <property type="evidence" value="ECO:0007669"/>
    <property type="project" value="TreeGrafter"/>
</dbReference>
<keyword evidence="10" id="KW-0238">DNA-binding</keyword>
<comment type="catalytic activity">
    <reaction evidence="13 15">
        <text>Couples ATP hydrolysis with the unwinding of duplex DNA by translocating in the 3'-5' direction.</text>
        <dbReference type="EC" id="5.6.2.4"/>
    </reaction>
</comment>
<evidence type="ECO:0000256" key="1">
    <source>
        <dbReference type="ARBA" id="ARBA00001936"/>
    </source>
</evidence>
<dbReference type="SMART" id="SM00490">
    <property type="entry name" value="HELICc"/>
    <property type="match status" value="1"/>
</dbReference>
<evidence type="ECO:0000256" key="16">
    <source>
        <dbReference type="SAM" id="Coils"/>
    </source>
</evidence>
<evidence type="ECO:0000256" key="14">
    <source>
        <dbReference type="ARBA" id="ARBA00048778"/>
    </source>
</evidence>
<comment type="cofactor">
    <cofactor evidence="2">
        <name>Mg(2+)</name>
        <dbReference type="ChEBI" id="CHEBI:18420"/>
    </cofactor>
</comment>
<evidence type="ECO:0000259" key="17">
    <source>
        <dbReference type="PROSITE" id="PS51192"/>
    </source>
</evidence>
<dbReference type="InterPro" id="IPR014001">
    <property type="entry name" value="Helicase_ATP-bd"/>
</dbReference>
<evidence type="ECO:0000313" key="20">
    <source>
        <dbReference type="Proteomes" id="UP000759131"/>
    </source>
</evidence>
<proteinExistence type="inferred from homology"/>
<keyword evidence="16" id="KW-0175">Coiled coil</keyword>
<evidence type="ECO:0000256" key="5">
    <source>
        <dbReference type="ARBA" id="ARBA00022723"/>
    </source>
</evidence>
<dbReference type="GO" id="GO:0005634">
    <property type="term" value="C:nucleus"/>
    <property type="evidence" value="ECO:0007669"/>
    <property type="project" value="UniProtKB-SubCell"/>
</dbReference>
<keyword evidence="6 15" id="KW-0547">Nucleotide-binding</keyword>
<evidence type="ECO:0000256" key="2">
    <source>
        <dbReference type="ARBA" id="ARBA00001946"/>
    </source>
</evidence>
<dbReference type="CDD" id="cd18794">
    <property type="entry name" value="SF2_C_RecQ"/>
    <property type="match status" value="1"/>
</dbReference>
<sequence length="631" mass="72120">MSSNQSLNQELRESKRELQEINEQIMTLRSRKRQLETRIKSMETTLQTMSHTSNDSRFDGNEFEWSKRVEHLLQAVFKLKTFRSYQLMAINATLSGSDCVLVMPTGGGKSLCFQLPALIGDGLTVVVSPLISLMEDQMNGLKALNIPTAVISGQTTREENNEILKSMADPKGTLILVYVTPEKMAKSKRFMSQMEKCYRNKRLNRIVIDEVHCCSQWGHDFRPDYQFLGVMKTQFPDTPILGLTATATSAVILDIQKILSIEGCIVLKDSFFRSNLRYFIKKVDYKREEQIEKIAKLLKTKYAKQSGIIYCLTIKDVEEVTEKLKSLGVKAGAYHAQLEPQVRSHIHRKWSQNLCQVIVATVAFGMGINKLDLRFVIHFSMSKSLENYYQETGRAGRDGQPADCLLYYRFQDVFRTTSLVFSEKNGLSNVYSMLAYCLNDKTCRKEQMATYFGDKWKNNCDQMCDNCMNRDESSETDVTKHLLNVNQILNNASKMSERMTALKLMDAWFAKGNKKLRVDGIQSPSIGRNVCEQIIGLLLIDGYLKEEFHFTPYSTISYLTVGSRSLTRSKDMKITYFLNSLSQKRSNKTPKVKTIKKQKTSDNKESVITINDNSMITIDESDDEMNDITVL</sequence>
<dbReference type="InterPro" id="IPR004589">
    <property type="entry name" value="DNA_helicase_ATP-dep_RecQ"/>
</dbReference>
<dbReference type="GO" id="GO:0046872">
    <property type="term" value="F:metal ion binding"/>
    <property type="evidence" value="ECO:0007669"/>
    <property type="project" value="UniProtKB-KW"/>
</dbReference>
<reference evidence="19" key="1">
    <citation type="submission" date="2020-11" db="EMBL/GenBank/DDBJ databases">
        <authorList>
            <person name="Tran Van P."/>
        </authorList>
    </citation>
    <scope>NUCLEOTIDE SEQUENCE</scope>
</reference>
<dbReference type="GO" id="GO:0016787">
    <property type="term" value="F:hydrolase activity"/>
    <property type="evidence" value="ECO:0007669"/>
    <property type="project" value="UniProtKB-KW"/>
</dbReference>
<organism evidence="19">
    <name type="scientific">Medioppia subpectinata</name>
    <dbReference type="NCBI Taxonomy" id="1979941"/>
    <lineage>
        <taxon>Eukaryota</taxon>
        <taxon>Metazoa</taxon>
        <taxon>Ecdysozoa</taxon>
        <taxon>Arthropoda</taxon>
        <taxon>Chelicerata</taxon>
        <taxon>Arachnida</taxon>
        <taxon>Acari</taxon>
        <taxon>Acariformes</taxon>
        <taxon>Sarcoptiformes</taxon>
        <taxon>Oribatida</taxon>
        <taxon>Brachypylina</taxon>
        <taxon>Oppioidea</taxon>
        <taxon>Oppiidae</taxon>
        <taxon>Medioppia</taxon>
    </lineage>
</organism>
<dbReference type="PANTHER" id="PTHR13710">
    <property type="entry name" value="DNA HELICASE RECQ FAMILY MEMBER"/>
    <property type="match status" value="1"/>
</dbReference>
<dbReference type="FunFam" id="3.40.50.300:FF:000752">
    <property type="entry name" value="ATP-dependent DNA helicase"/>
    <property type="match status" value="1"/>
</dbReference>
<dbReference type="Proteomes" id="UP000759131">
    <property type="component" value="Unassembled WGS sequence"/>
</dbReference>
<keyword evidence="9 15" id="KW-0067">ATP-binding</keyword>
<dbReference type="FunFam" id="3.40.50.300:FF:001975">
    <property type="entry name" value="ATP-dependent DNA helicase"/>
    <property type="match status" value="1"/>
</dbReference>
<gene>
    <name evidence="19" type="ORF">OSB1V03_LOCUS10485</name>
</gene>
<comment type="subcellular location">
    <subcellularLocation>
        <location evidence="3 15">Nucleus</location>
    </subcellularLocation>
</comment>
<dbReference type="InterPro" id="IPR036388">
    <property type="entry name" value="WH-like_DNA-bd_sf"/>
</dbReference>
<evidence type="ECO:0000256" key="6">
    <source>
        <dbReference type="ARBA" id="ARBA00022741"/>
    </source>
</evidence>
<dbReference type="GO" id="GO:0000724">
    <property type="term" value="P:double-strand break repair via homologous recombination"/>
    <property type="evidence" value="ECO:0007669"/>
    <property type="project" value="TreeGrafter"/>
</dbReference>
<feature type="domain" description="Helicase ATP-binding" evidence="17">
    <location>
        <begin position="90"/>
        <end position="265"/>
    </location>
</feature>
<dbReference type="InterPro" id="IPR001650">
    <property type="entry name" value="Helicase_C-like"/>
</dbReference>
<dbReference type="CDD" id="cd18015">
    <property type="entry name" value="DEXHc_RecQ1"/>
    <property type="match status" value="1"/>
</dbReference>
<feature type="coiled-coil region" evidence="16">
    <location>
        <begin position="4"/>
        <end position="52"/>
    </location>
</feature>
<dbReference type="Gene3D" id="3.40.50.300">
    <property type="entry name" value="P-loop containing nucleotide triphosphate hydrolases"/>
    <property type="match status" value="2"/>
</dbReference>
<evidence type="ECO:0000256" key="8">
    <source>
        <dbReference type="ARBA" id="ARBA00022806"/>
    </source>
</evidence>
<protein>
    <recommendedName>
        <fullName evidence="15">ATP-dependent DNA helicase</fullName>
        <ecNumber evidence="15">5.6.2.4</ecNumber>
    </recommendedName>
</protein>
<dbReference type="InterPro" id="IPR032284">
    <property type="entry name" value="RecQ_Zn-bd"/>
</dbReference>
<dbReference type="PROSITE" id="PS51192">
    <property type="entry name" value="HELICASE_ATP_BIND_1"/>
    <property type="match status" value="1"/>
</dbReference>
<evidence type="ECO:0000256" key="9">
    <source>
        <dbReference type="ARBA" id="ARBA00022840"/>
    </source>
</evidence>
<evidence type="ECO:0000256" key="7">
    <source>
        <dbReference type="ARBA" id="ARBA00022801"/>
    </source>
</evidence>
<dbReference type="InterPro" id="IPR027417">
    <property type="entry name" value="P-loop_NTPase"/>
</dbReference>
<dbReference type="PANTHER" id="PTHR13710:SF105">
    <property type="entry name" value="ATP-DEPENDENT DNA HELICASE Q1"/>
    <property type="match status" value="1"/>
</dbReference>
<dbReference type="SUPFAM" id="SSF52540">
    <property type="entry name" value="P-loop containing nucleoside triphosphate hydrolases"/>
    <property type="match status" value="1"/>
</dbReference>
<name>A0A7R9KV84_9ACAR</name>
<dbReference type="GO" id="GO:0005737">
    <property type="term" value="C:cytoplasm"/>
    <property type="evidence" value="ECO:0007669"/>
    <property type="project" value="TreeGrafter"/>
</dbReference>
<comment type="similarity">
    <text evidence="4 15">Belongs to the helicase family. RecQ subfamily.</text>
</comment>
<dbReference type="GO" id="GO:0005524">
    <property type="term" value="F:ATP binding"/>
    <property type="evidence" value="ECO:0007669"/>
    <property type="project" value="UniProtKB-KW"/>
</dbReference>
<keyword evidence="8 15" id="KW-0347">Helicase</keyword>
<dbReference type="EMBL" id="OC862277">
    <property type="protein sequence ID" value="CAD7630072.1"/>
    <property type="molecule type" value="Genomic_DNA"/>
</dbReference>
<keyword evidence="5" id="KW-0479">Metal-binding</keyword>
<dbReference type="GO" id="GO:0043138">
    <property type="term" value="F:3'-5' DNA helicase activity"/>
    <property type="evidence" value="ECO:0007669"/>
    <property type="project" value="UniProtKB-EC"/>
</dbReference>
<evidence type="ECO:0000256" key="3">
    <source>
        <dbReference type="ARBA" id="ARBA00004123"/>
    </source>
</evidence>
<dbReference type="InterPro" id="IPR011545">
    <property type="entry name" value="DEAD/DEAH_box_helicase_dom"/>
</dbReference>
<keyword evidence="11" id="KW-0413">Isomerase</keyword>
<dbReference type="GO" id="GO:0003677">
    <property type="term" value="F:DNA binding"/>
    <property type="evidence" value="ECO:0007669"/>
    <property type="project" value="UniProtKB-KW"/>
</dbReference>
<comment type="cofactor">
    <cofactor evidence="1">
        <name>Mn(2+)</name>
        <dbReference type="ChEBI" id="CHEBI:29035"/>
    </cofactor>
</comment>
<evidence type="ECO:0000259" key="18">
    <source>
        <dbReference type="PROSITE" id="PS51194"/>
    </source>
</evidence>
<dbReference type="PROSITE" id="PS51194">
    <property type="entry name" value="HELICASE_CTER"/>
    <property type="match status" value="1"/>
</dbReference>
<dbReference type="NCBIfam" id="TIGR00614">
    <property type="entry name" value="recQ_fam"/>
    <property type="match status" value="1"/>
</dbReference>
<dbReference type="Gene3D" id="1.10.10.10">
    <property type="entry name" value="Winged helix-like DNA-binding domain superfamily/Winged helix DNA-binding domain"/>
    <property type="match status" value="1"/>
</dbReference>
<dbReference type="GO" id="GO:0009378">
    <property type="term" value="F:four-way junction helicase activity"/>
    <property type="evidence" value="ECO:0007669"/>
    <property type="project" value="TreeGrafter"/>
</dbReference>
<keyword evidence="12 15" id="KW-0539">Nucleus</keyword>